<evidence type="ECO:0000313" key="9">
    <source>
        <dbReference type="Proteomes" id="UP000785679"/>
    </source>
</evidence>
<dbReference type="PIRSF" id="PIRSF000097">
    <property type="entry name" value="AKR"/>
    <property type="match status" value="1"/>
</dbReference>
<feature type="domain" description="NADP-dependent oxidoreductase" evidence="7">
    <location>
        <begin position="55"/>
        <end position="300"/>
    </location>
</feature>
<dbReference type="Pfam" id="PF00248">
    <property type="entry name" value="Aldo_ket_red"/>
    <property type="match status" value="1"/>
</dbReference>
<keyword evidence="3" id="KW-0560">Oxidoreductase</keyword>
<keyword evidence="9" id="KW-1185">Reference proteome</keyword>
<dbReference type="OrthoDB" id="416253at2759"/>
<dbReference type="CDD" id="cd19071">
    <property type="entry name" value="AKR_AKR1-5-like"/>
    <property type="match status" value="1"/>
</dbReference>
<proteinExistence type="inferred from homology"/>
<evidence type="ECO:0000256" key="2">
    <source>
        <dbReference type="ARBA" id="ARBA00022857"/>
    </source>
</evidence>
<name>A0A8J8T0U1_HALGN</name>
<dbReference type="Proteomes" id="UP000785679">
    <property type="component" value="Unassembled WGS sequence"/>
</dbReference>
<gene>
    <name evidence="8" type="ORF">FGO68_gene7300</name>
</gene>
<dbReference type="PRINTS" id="PR00069">
    <property type="entry name" value="ALDKETRDTASE"/>
</dbReference>
<feature type="active site" description="Proton donor" evidence="4">
    <location>
        <position position="74"/>
    </location>
</feature>
<dbReference type="PANTHER" id="PTHR43827">
    <property type="entry name" value="2,5-DIKETO-D-GLUCONIC ACID REDUCTASE"/>
    <property type="match status" value="1"/>
</dbReference>
<accession>A0A8J8T0U1</accession>
<dbReference type="InterPro" id="IPR020471">
    <property type="entry name" value="AKR"/>
</dbReference>
<dbReference type="PANTHER" id="PTHR43827:SF3">
    <property type="entry name" value="NADP-DEPENDENT OXIDOREDUCTASE DOMAIN-CONTAINING PROTEIN"/>
    <property type="match status" value="1"/>
</dbReference>
<feature type="binding site" evidence="5">
    <location>
        <position position="156"/>
    </location>
    <ligand>
        <name>substrate</name>
    </ligand>
</feature>
<dbReference type="AlphaFoldDB" id="A0A8J8T0U1"/>
<evidence type="ECO:0000256" key="6">
    <source>
        <dbReference type="PIRSR" id="PIRSR000097-3"/>
    </source>
</evidence>
<evidence type="ECO:0000256" key="3">
    <source>
        <dbReference type="ARBA" id="ARBA00023002"/>
    </source>
</evidence>
<dbReference type="SUPFAM" id="SSF51430">
    <property type="entry name" value="NAD(P)-linked oxidoreductase"/>
    <property type="match status" value="1"/>
</dbReference>
<sequence length="315" mass="35876">MIKNTITSTKAKLTQVRTFSVDFSQEKVLRSRVRLNNGAEMPQIGLGTYSVKKPEQIQWALKYGYRHFDSGFFYGNEAMIGQELKKAEKELWIPRAAVFMATKIPPKDQGYEKTKAIIEKSLKSLSDLETIDLVLLTFPSTPGLDPKDPKNIENRHDSWKAMEEFVISGKVRSIGLANFKPRHIEKLLKISWIKPVLNQIETHPLYQEHDTIALCQQNDIAIEAYSPLAQYKKELIENTTITKIAQSHGLDVSRTILAYLTQKGFIVIPRSTKEEHIASNIQIGDVRLSEDDMKEIDALSQGNQMKVCWDSKDVI</sequence>
<dbReference type="InterPro" id="IPR036812">
    <property type="entry name" value="NAD(P)_OxRdtase_dom_sf"/>
</dbReference>
<keyword evidence="2" id="KW-0521">NADP</keyword>
<comment type="caution">
    <text evidence="8">The sequence shown here is derived from an EMBL/GenBank/DDBJ whole genome shotgun (WGS) entry which is preliminary data.</text>
</comment>
<evidence type="ECO:0000256" key="4">
    <source>
        <dbReference type="PIRSR" id="PIRSR000097-1"/>
    </source>
</evidence>
<comment type="similarity">
    <text evidence="1">Belongs to the aldo/keto reductase family.</text>
</comment>
<evidence type="ECO:0000259" key="7">
    <source>
        <dbReference type="Pfam" id="PF00248"/>
    </source>
</evidence>
<organism evidence="8 9">
    <name type="scientific">Halteria grandinella</name>
    <dbReference type="NCBI Taxonomy" id="5974"/>
    <lineage>
        <taxon>Eukaryota</taxon>
        <taxon>Sar</taxon>
        <taxon>Alveolata</taxon>
        <taxon>Ciliophora</taxon>
        <taxon>Intramacronucleata</taxon>
        <taxon>Spirotrichea</taxon>
        <taxon>Stichotrichia</taxon>
        <taxon>Sporadotrichida</taxon>
        <taxon>Halteriidae</taxon>
        <taxon>Halteria</taxon>
    </lineage>
</organism>
<evidence type="ECO:0000256" key="1">
    <source>
        <dbReference type="ARBA" id="ARBA00007905"/>
    </source>
</evidence>
<dbReference type="InterPro" id="IPR023210">
    <property type="entry name" value="NADP_OxRdtase_dom"/>
</dbReference>
<dbReference type="EMBL" id="RRYP01012048">
    <property type="protein sequence ID" value="TNV77358.1"/>
    <property type="molecule type" value="Genomic_DNA"/>
</dbReference>
<evidence type="ECO:0000313" key="8">
    <source>
        <dbReference type="EMBL" id="TNV77358.1"/>
    </source>
</evidence>
<feature type="site" description="Lowers pKa of active site Tyr" evidence="6">
    <location>
        <position position="103"/>
    </location>
</feature>
<protein>
    <recommendedName>
        <fullName evidence="7">NADP-dependent oxidoreductase domain-containing protein</fullName>
    </recommendedName>
</protein>
<dbReference type="GO" id="GO:0016616">
    <property type="term" value="F:oxidoreductase activity, acting on the CH-OH group of donors, NAD or NADP as acceptor"/>
    <property type="evidence" value="ECO:0007669"/>
    <property type="project" value="UniProtKB-ARBA"/>
</dbReference>
<evidence type="ECO:0000256" key="5">
    <source>
        <dbReference type="PIRSR" id="PIRSR000097-2"/>
    </source>
</evidence>
<dbReference type="Gene3D" id="3.20.20.100">
    <property type="entry name" value="NADP-dependent oxidoreductase domain"/>
    <property type="match status" value="1"/>
</dbReference>
<reference evidence="8" key="1">
    <citation type="submission" date="2019-06" db="EMBL/GenBank/DDBJ databases">
        <authorList>
            <person name="Zheng W."/>
        </authorList>
    </citation>
    <scope>NUCLEOTIDE SEQUENCE</scope>
    <source>
        <strain evidence="8">QDHG01</strain>
    </source>
</reference>
<dbReference type="FunFam" id="3.20.20.100:FF:000002">
    <property type="entry name" value="2,5-diketo-D-gluconic acid reductase A"/>
    <property type="match status" value="1"/>
</dbReference>